<dbReference type="AlphaFoldDB" id="A0A5Q5BI87"/>
<evidence type="ECO:0000256" key="1">
    <source>
        <dbReference type="ARBA" id="ARBA00007534"/>
    </source>
</evidence>
<feature type="chain" id="PRO_5039150014" evidence="5">
    <location>
        <begin position="33"/>
        <end position="241"/>
    </location>
</feature>
<reference evidence="6" key="1">
    <citation type="submission" date="2006-06" db="EMBL/GenBank/DDBJ databases">
        <title>Complete sequence of chromosome of Mycobacterium sp. MCS.</title>
        <authorList>
            <consortium name="US DOE Joint Genome Institute"/>
            <person name="Copeland A."/>
            <person name="Lucas S."/>
            <person name="Lapidus A."/>
            <person name="Barry K."/>
            <person name="Detter J.C."/>
            <person name="Glavina del Rio T."/>
            <person name="Hammon N."/>
            <person name="Israni S."/>
            <person name="Dalin E."/>
            <person name="Tice H."/>
            <person name="Pitluck S."/>
            <person name="Martinez M."/>
            <person name="Schmutz J."/>
            <person name="Larimer F."/>
            <person name="Land M."/>
            <person name="Hauser L."/>
            <person name="Kyrpides N."/>
            <person name="Kim E."/>
            <person name="Miller C.D."/>
            <person name="Hughes J.E."/>
            <person name="Anderson A.J."/>
            <person name="Sims R.C."/>
            <person name="Richardson P."/>
        </authorList>
    </citation>
    <scope>NUCLEOTIDE SEQUENCE [LARGE SCALE GENOMIC DNA]</scope>
    <source>
        <strain evidence="6">MCS</strain>
    </source>
</reference>
<gene>
    <name evidence="6" type="ordered locus">Mmcs_1893</name>
</gene>
<keyword evidence="5" id="KW-0732">Signal</keyword>
<dbReference type="EMBL" id="CP000384">
    <property type="protein sequence ID" value="ABG08002.1"/>
    <property type="molecule type" value="Genomic_DNA"/>
</dbReference>
<evidence type="ECO:0000256" key="3">
    <source>
        <dbReference type="ARBA" id="ARBA00022801"/>
    </source>
</evidence>
<keyword evidence="3" id="KW-0378">Hydrolase</keyword>
<organism evidence="6">
    <name type="scientific">Mycobacterium sp. (strain MCS)</name>
    <dbReference type="NCBI Taxonomy" id="164756"/>
    <lineage>
        <taxon>Bacteria</taxon>
        <taxon>Bacillati</taxon>
        <taxon>Actinomycetota</taxon>
        <taxon>Actinomycetes</taxon>
        <taxon>Mycobacteriales</taxon>
        <taxon>Mycobacteriaceae</taxon>
        <taxon>Mycobacterium</taxon>
    </lineage>
</organism>
<accession>A0A5Q5BI87</accession>
<feature type="signal peptide" evidence="5">
    <location>
        <begin position="1"/>
        <end position="32"/>
    </location>
</feature>
<dbReference type="PANTHER" id="PTHR33630:SF9">
    <property type="entry name" value="CUTINASE 4"/>
    <property type="match status" value="1"/>
</dbReference>
<dbReference type="PANTHER" id="PTHR33630">
    <property type="entry name" value="CUTINASE RV1984C-RELATED-RELATED"/>
    <property type="match status" value="1"/>
</dbReference>
<keyword evidence="4" id="KW-1015">Disulfide bond</keyword>
<evidence type="ECO:0000256" key="2">
    <source>
        <dbReference type="ARBA" id="ARBA00022487"/>
    </source>
</evidence>
<dbReference type="KEGG" id="mmc:Mmcs_1893"/>
<dbReference type="InterPro" id="IPR029058">
    <property type="entry name" value="AB_hydrolase_fold"/>
</dbReference>
<proteinExistence type="inferred from homology"/>
<evidence type="ECO:0000256" key="4">
    <source>
        <dbReference type="ARBA" id="ARBA00023157"/>
    </source>
</evidence>
<name>A0A5Q5BI87_MYCSS</name>
<dbReference type="InterPro" id="IPR000675">
    <property type="entry name" value="Cutinase/axe"/>
</dbReference>
<evidence type="ECO:0000313" key="6">
    <source>
        <dbReference type="EMBL" id="ABG08002.1"/>
    </source>
</evidence>
<comment type="similarity">
    <text evidence="1">Belongs to the cutinase family.</text>
</comment>
<sequence length="241" mass="24536" precursor="true">MKISRVWNIAIAAAAVGSGVAAGGVLSAPSAAAEPCPDVEVIFARGTTEAPGVGWAGQEFVDALQSQMGGRSVQVHPVAYPASPDWPRAADGVIDTSNRVREVVATCPDTKMVLGGYSQGAAVMGYVTADQIPPGYIPPAGITGPMAPEIADHVAAVVLFGKPSTRFLDAISAPPITIGSLYADKTLSQCIPDDPVCTADGANLFAHSQYGANGMIDQAATFAVDRLGDVEAQPKNSAASS</sequence>
<dbReference type="GO" id="GO:0052689">
    <property type="term" value="F:carboxylic ester hydrolase activity"/>
    <property type="evidence" value="ECO:0007669"/>
    <property type="project" value="UniProtKB-KW"/>
</dbReference>
<protein>
    <submittedName>
        <fullName evidence="6">Cutinase</fullName>
    </submittedName>
</protein>
<dbReference type="SMART" id="SM01110">
    <property type="entry name" value="Cutinase"/>
    <property type="match status" value="1"/>
</dbReference>
<keyword evidence="2" id="KW-0719">Serine esterase</keyword>
<dbReference type="SUPFAM" id="SSF53474">
    <property type="entry name" value="alpha/beta-Hydrolases"/>
    <property type="match status" value="1"/>
</dbReference>
<dbReference type="Gene3D" id="3.40.50.1820">
    <property type="entry name" value="alpha/beta hydrolase"/>
    <property type="match status" value="1"/>
</dbReference>
<dbReference type="Pfam" id="PF01083">
    <property type="entry name" value="Cutinase"/>
    <property type="match status" value="1"/>
</dbReference>
<evidence type="ECO:0000256" key="5">
    <source>
        <dbReference type="SAM" id="SignalP"/>
    </source>
</evidence>